<protein>
    <recommendedName>
        <fullName evidence="4">Rad60/SUMO-like domain-containing protein</fullName>
    </recommendedName>
</protein>
<feature type="compositionally biased region" description="Low complexity" evidence="1">
    <location>
        <begin position="139"/>
        <end position="150"/>
    </location>
</feature>
<dbReference type="STRING" id="71717.A0A4Y7U0U9"/>
<dbReference type="AlphaFoldDB" id="A0A4Y7U0U9"/>
<dbReference type="InterPro" id="IPR029071">
    <property type="entry name" value="Ubiquitin-like_domsf"/>
</dbReference>
<dbReference type="Proteomes" id="UP000298030">
    <property type="component" value="Unassembled WGS sequence"/>
</dbReference>
<gene>
    <name evidence="2" type="ORF">FA13DRAFT_1827510</name>
</gene>
<reference evidence="2 3" key="1">
    <citation type="journal article" date="2019" name="Nat. Ecol. Evol.">
        <title>Megaphylogeny resolves global patterns of mushroom evolution.</title>
        <authorList>
            <person name="Varga T."/>
            <person name="Krizsan K."/>
            <person name="Foldi C."/>
            <person name="Dima B."/>
            <person name="Sanchez-Garcia M."/>
            <person name="Sanchez-Ramirez S."/>
            <person name="Szollosi G.J."/>
            <person name="Szarkandi J.G."/>
            <person name="Papp V."/>
            <person name="Albert L."/>
            <person name="Andreopoulos W."/>
            <person name="Angelini C."/>
            <person name="Antonin V."/>
            <person name="Barry K.W."/>
            <person name="Bougher N.L."/>
            <person name="Buchanan P."/>
            <person name="Buyck B."/>
            <person name="Bense V."/>
            <person name="Catcheside P."/>
            <person name="Chovatia M."/>
            <person name="Cooper J."/>
            <person name="Damon W."/>
            <person name="Desjardin D."/>
            <person name="Finy P."/>
            <person name="Geml J."/>
            <person name="Haridas S."/>
            <person name="Hughes K."/>
            <person name="Justo A."/>
            <person name="Karasinski D."/>
            <person name="Kautmanova I."/>
            <person name="Kiss B."/>
            <person name="Kocsube S."/>
            <person name="Kotiranta H."/>
            <person name="LaButti K.M."/>
            <person name="Lechner B.E."/>
            <person name="Liimatainen K."/>
            <person name="Lipzen A."/>
            <person name="Lukacs Z."/>
            <person name="Mihaltcheva S."/>
            <person name="Morgado L.N."/>
            <person name="Niskanen T."/>
            <person name="Noordeloos M.E."/>
            <person name="Ohm R.A."/>
            <person name="Ortiz-Santana B."/>
            <person name="Ovrebo C."/>
            <person name="Racz N."/>
            <person name="Riley R."/>
            <person name="Savchenko A."/>
            <person name="Shiryaev A."/>
            <person name="Soop K."/>
            <person name="Spirin V."/>
            <person name="Szebenyi C."/>
            <person name="Tomsovsky M."/>
            <person name="Tulloss R.E."/>
            <person name="Uehling J."/>
            <person name="Grigoriev I.V."/>
            <person name="Vagvolgyi C."/>
            <person name="Papp T."/>
            <person name="Martin F.M."/>
            <person name="Miettinen O."/>
            <person name="Hibbett D.S."/>
            <person name="Nagy L.G."/>
        </authorList>
    </citation>
    <scope>NUCLEOTIDE SEQUENCE [LARGE SCALE GENOMIC DNA]</scope>
    <source>
        <strain evidence="2 3">FP101781</strain>
    </source>
</reference>
<name>A0A4Y7U0U9_COPMI</name>
<feature type="compositionally biased region" description="Basic and acidic residues" evidence="1">
    <location>
        <begin position="410"/>
        <end position="423"/>
    </location>
</feature>
<feature type="compositionally biased region" description="Polar residues" evidence="1">
    <location>
        <begin position="254"/>
        <end position="275"/>
    </location>
</feature>
<feature type="compositionally biased region" description="Basic residues" evidence="1">
    <location>
        <begin position="389"/>
        <end position="399"/>
    </location>
</feature>
<evidence type="ECO:0000313" key="2">
    <source>
        <dbReference type="EMBL" id="TEB40050.1"/>
    </source>
</evidence>
<dbReference type="Gene3D" id="3.10.20.90">
    <property type="entry name" value="Phosphatidylinositol 3-kinase Catalytic Subunit, Chain A, domain 1"/>
    <property type="match status" value="2"/>
</dbReference>
<feature type="compositionally biased region" description="Basic and acidic residues" evidence="1">
    <location>
        <begin position="35"/>
        <end position="49"/>
    </location>
</feature>
<evidence type="ECO:0000313" key="3">
    <source>
        <dbReference type="Proteomes" id="UP000298030"/>
    </source>
</evidence>
<feature type="compositionally biased region" description="Basic and acidic residues" evidence="1">
    <location>
        <begin position="1"/>
        <end position="13"/>
    </location>
</feature>
<dbReference type="SUPFAM" id="SSF54236">
    <property type="entry name" value="Ubiquitin-like"/>
    <property type="match status" value="1"/>
</dbReference>
<accession>A0A4Y7U0U9</accession>
<feature type="region of interest" description="Disordered" evidence="1">
    <location>
        <begin position="251"/>
        <end position="327"/>
    </location>
</feature>
<feature type="compositionally biased region" description="Low complexity" evidence="1">
    <location>
        <begin position="298"/>
        <end position="319"/>
    </location>
</feature>
<feature type="compositionally biased region" description="Acidic residues" evidence="1">
    <location>
        <begin position="57"/>
        <end position="70"/>
    </location>
</feature>
<sequence length="443" mass="48699">MNRDEEKKKKSDDSSSGSDSDEDDSPRSRKRARKKDALPKAKWQRDADVLRLLSQEPESDSDSDVVEIEDGSATPRRNSRRQVQKERQRSRSRSLTPPPMIPQQQVEKVRNFVRQALGEPSPSVVPAPAELGGRADTPAAQSSSSRASPAAEEDEDAIQIDVTWKPHPHDKSSKEVEWQYKISRTDSFQDLFEAIADDANIQVDNLIVCYQGKRIFASVNPAALNIWSNVRFTAYARAAYDYIRAHPDLPSFDTLDSQQPQAQTPRRSAPQANTGSIDISDSDDDDSSPPLTRHNTVSQTQTPSQPSQSQSQSQPRSQSVADEDEDDNKFKLVLRSALTGDKNITLTVRPTAKCGSILKAFLKRAGLEEQYPHVFSDTPAAPPPTTGAKRGRGGGRKNNAKAAAAAMPLKDPRLCIDGEKMDNETPISGADLEDGDMVEVVGL</sequence>
<feature type="region of interest" description="Disordered" evidence="1">
    <location>
        <begin position="1"/>
        <end position="155"/>
    </location>
</feature>
<dbReference type="OrthoDB" id="3365399at2759"/>
<feature type="region of interest" description="Disordered" evidence="1">
    <location>
        <begin position="374"/>
        <end position="435"/>
    </location>
</feature>
<evidence type="ECO:0000256" key="1">
    <source>
        <dbReference type="SAM" id="MobiDB-lite"/>
    </source>
</evidence>
<keyword evidence="3" id="KW-1185">Reference proteome</keyword>
<comment type="caution">
    <text evidence="2">The sequence shown here is derived from an EMBL/GenBank/DDBJ whole genome shotgun (WGS) entry which is preliminary data.</text>
</comment>
<dbReference type="EMBL" id="QPFP01000001">
    <property type="protein sequence ID" value="TEB40050.1"/>
    <property type="molecule type" value="Genomic_DNA"/>
</dbReference>
<proteinExistence type="predicted"/>
<evidence type="ECO:0008006" key="4">
    <source>
        <dbReference type="Google" id="ProtNLM"/>
    </source>
</evidence>
<organism evidence="2 3">
    <name type="scientific">Coprinellus micaceus</name>
    <name type="common">Glistening ink-cap mushroom</name>
    <name type="synonym">Coprinus micaceus</name>
    <dbReference type="NCBI Taxonomy" id="71717"/>
    <lineage>
        <taxon>Eukaryota</taxon>
        <taxon>Fungi</taxon>
        <taxon>Dikarya</taxon>
        <taxon>Basidiomycota</taxon>
        <taxon>Agaricomycotina</taxon>
        <taxon>Agaricomycetes</taxon>
        <taxon>Agaricomycetidae</taxon>
        <taxon>Agaricales</taxon>
        <taxon>Agaricineae</taxon>
        <taxon>Psathyrellaceae</taxon>
        <taxon>Coprinellus</taxon>
    </lineage>
</organism>